<proteinExistence type="predicted"/>
<dbReference type="Proteomes" id="UP000608754">
    <property type="component" value="Unassembled WGS sequence"/>
</dbReference>
<reference evidence="1" key="1">
    <citation type="submission" date="2020-10" db="EMBL/GenBank/DDBJ databases">
        <authorList>
            <person name="Lu T."/>
            <person name="Wang Q."/>
            <person name="Han X."/>
        </authorList>
    </citation>
    <scope>NUCLEOTIDE SEQUENCE</scope>
    <source>
        <strain evidence="1">WQ 117</strain>
    </source>
</reference>
<accession>A0A8J7FRI3</accession>
<name>A0A8J7FRI3_9FLAO</name>
<comment type="caution">
    <text evidence="1">The sequence shown here is derived from an EMBL/GenBank/DDBJ whole genome shotgun (WGS) entry which is preliminary data.</text>
</comment>
<dbReference type="AlphaFoldDB" id="A0A8J7FRI3"/>
<dbReference type="EMBL" id="JADGIK010000011">
    <property type="protein sequence ID" value="MBF0598269.1"/>
    <property type="molecule type" value="Genomic_DNA"/>
</dbReference>
<protein>
    <submittedName>
        <fullName evidence="1">Uncharacterized protein</fullName>
    </submittedName>
</protein>
<keyword evidence="2" id="KW-1185">Reference proteome</keyword>
<sequence>MNDNIRNFLLKICPEILEGEFSQKSIIEYIQTVKILEIEFTGNGCFINLDSENSNFEMEIINKMHNQNELNFDGLELINKDKNLLCEIRILIIQQKINLIEIWNKLGSNFTEIPSEYELNKNW</sequence>
<gene>
    <name evidence="1" type="ORF">IM532_12600</name>
</gene>
<evidence type="ECO:0000313" key="2">
    <source>
        <dbReference type="Proteomes" id="UP000608754"/>
    </source>
</evidence>
<evidence type="ECO:0000313" key="1">
    <source>
        <dbReference type="EMBL" id="MBF0598269.1"/>
    </source>
</evidence>
<dbReference type="RefSeq" id="WP_194183855.1">
    <property type="nucleotide sequence ID" value="NZ_JADGIK010000011.1"/>
</dbReference>
<organism evidence="1 2">
    <name type="scientific">Faecalibacter rhinopitheci</name>
    <dbReference type="NCBI Taxonomy" id="2779678"/>
    <lineage>
        <taxon>Bacteria</taxon>
        <taxon>Pseudomonadati</taxon>
        <taxon>Bacteroidota</taxon>
        <taxon>Flavobacteriia</taxon>
        <taxon>Flavobacteriales</taxon>
        <taxon>Weeksellaceae</taxon>
        <taxon>Faecalibacter</taxon>
    </lineage>
</organism>